<sequence length="173" mass="20076">MEQVINYEELIQRAAELGAKQAIKEYKAKEREEKKGKVFHNTRLLMKNYNDLKKHSEKGIDSLKFALDNGDYNALSEDEVYILSIKQSKAKTLVMIAHIDIALKELKKRQKLAGTSEQYKALEMFYIDEASYTDIQDYFNCGINTPRRWINEMINQLSVLLFGVDGLKLDMVM</sequence>
<protein>
    <submittedName>
        <fullName evidence="1">Uncharacterized protein</fullName>
    </submittedName>
</protein>
<reference evidence="1 2" key="1">
    <citation type="submission" date="2016-11" db="EMBL/GenBank/DDBJ databases">
        <authorList>
            <person name="Jaros S."/>
            <person name="Januszkiewicz K."/>
            <person name="Wedrychowicz H."/>
        </authorList>
    </citation>
    <scope>NUCLEOTIDE SEQUENCE [LARGE SCALE GENOMIC DNA]</scope>
    <source>
        <strain evidence="1 2">DSM 6191</strain>
    </source>
</reference>
<evidence type="ECO:0000313" key="1">
    <source>
        <dbReference type="EMBL" id="SHI78095.1"/>
    </source>
</evidence>
<name>A0A1M6DY60_9CLOT</name>
<accession>A0A1M6DY60</accession>
<dbReference type="RefSeq" id="WP_073022629.1">
    <property type="nucleotide sequence ID" value="NZ_FQXU01000020.1"/>
</dbReference>
<gene>
    <name evidence="1" type="ORF">SAMN02745941_04325</name>
</gene>
<proteinExistence type="predicted"/>
<dbReference type="Proteomes" id="UP000184241">
    <property type="component" value="Unassembled WGS sequence"/>
</dbReference>
<dbReference type="EMBL" id="FQXU01000020">
    <property type="protein sequence ID" value="SHI78095.1"/>
    <property type="molecule type" value="Genomic_DNA"/>
</dbReference>
<dbReference type="AlphaFoldDB" id="A0A1M6DY60"/>
<organism evidence="1 2">
    <name type="scientific">Clostridium intestinale DSM 6191</name>
    <dbReference type="NCBI Taxonomy" id="1121320"/>
    <lineage>
        <taxon>Bacteria</taxon>
        <taxon>Bacillati</taxon>
        <taxon>Bacillota</taxon>
        <taxon>Clostridia</taxon>
        <taxon>Eubacteriales</taxon>
        <taxon>Clostridiaceae</taxon>
        <taxon>Clostridium</taxon>
    </lineage>
</organism>
<evidence type="ECO:0000313" key="2">
    <source>
        <dbReference type="Proteomes" id="UP000184241"/>
    </source>
</evidence>